<dbReference type="InterPro" id="IPR008271">
    <property type="entry name" value="Ser/Thr_kinase_AS"/>
</dbReference>
<dbReference type="SMART" id="SM00220">
    <property type="entry name" value="S_TKc"/>
    <property type="match status" value="1"/>
</dbReference>
<evidence type="ECO:0000259" key="8">
    <source>
        <dbReference type="PROSITE" id="PS50011"/>
    </source>
</evidence>
<feature type="coiled-coil region" evidence="7">
    <location>
        <begin position="198"/>
        <end position="267"/>
    </location>
</feature>
<dbReference type="GO" id="GO:0004674">
    <property type="term" value="F:protein serine/threonine kinase activity"/>
    <property type="evidence" value="ECO:0007669"/>
    <property type="project" value="UniProtKB-KW"/>
</dbReference>
<evidence type="ECO:0000256" key="6">
    <source>
        <dbReference type="PROSITE-ProRule" id="PRU10141"/>
    </source>
</evidence>
<dbReference type="GO" id="GO:0005524">
    <property type="term" value="F:ATP binding"/>
    <property type="evidence" value="ECO:0007669"/>
    <property type="project" value="UniProtKB-UniRule"/>
</dbReference>
<keyword evidence="7" id="KW-0175">Coiled coil</keyword>
<evidence type="ECO:0000256" key="2">
    <source>
        <dbReference type="ARBA" id="ARBA00022679"/>
    </source>
</evidence>
<evidence type="ECO:0000256" key="7">
    <source>
        <dbReference type="SAM" id="Coils"/>
    </source>
</evidence>
<keyword evidence="2" id="KW-0808">Transferase</keyword>
<evidence type="ECO:0000313" key="10">
    <source>
        <dbReference type="Proteomes" id="UP000689195"/>
    </source>
</evidence>
<accession>A0A8S1UDP5</accession>
<dbReference type="PROSITE" id="PS00108">
    <property type="entry name" value="PROTEIN_KINASE_ST"/>
    <property type="match status" value="1"/>
</dbReference>
<dbReference type="PROSITE" id="PS00107">
    <property type="entry name" value="PROTEIN_KINASE_ATP"/>
    <property type="match status" value="1"/>
</dbReference>
<evidence type="ECO:0000256" key="4">
    <source>
        <dbReference type="ARBA" id="ARBA00022777"/>
    </source>
</evidence>
<dbReference type="InterPro" id="IPR000719">
    <property type="entry name" value="Prot_kinase_dom"/>
</dbReference>
<dbReference type="CDD" id="cd13990">
    <property type="entry name" value="STKc_TLK"/>
    <property type="match status" value="1"/>
</dbReference>
<comment type="caution">
    <text evidence="9">The sequence shown here is derived from an EMBL/GenBank/DDBJ whole genome shotgun (WGS) entry which is preliminary data.</text>
</comment>
<dbReference type="Pfam" id="PF00069">
    <property type="entry name" value="Pkinase"/>
    <property type="match status" value="1"/>
</dbReference>
<dbReference type="GO" id="GO:0005634">
    <property type="term" value="C:nucleus"/>
    <property type="evidence" value="ECO:0007669"/>
    <property type="project" value="TreeGrafter"/>
</dbReference>
<feature type="binding site" evidence="6">
    <location>
        <position position="314"/>
    </location>
    <ligand>
        <name>ATP</name>
        <dbReference type="ChEBI" id="CHEBI:30616"/>
    </ligand>
</feature>
<name>A0A8S1UDP5_9CILI</name>
<reference evidence="9" key="1">
    <citation type="submission" date="2021-01" db="EMBL/GenBank/DDBJ databases">
        <authorList>
            <consortium name="Genoscope - CEA"/>
            <person name="William W."/>
        </authorList>
    </citation>
    <scope>NUCLEOTIDE SEQUENCE</scope>
</reference>
<evidence type="ECO:0000256" key="5">
    <source>
        <dbReference type="ARBA" id="ARBA00022840"/>
    </source>
</evidence>
<keyword evidence="10" id="KW-1185">Reference proteome</keyword>
<feature type="coiled-coil region" evidence="7">
    <location>
        <begin position="91"/>
        <end position="149"/>
    </location>
</feature>
<gene>
    <name evidence="9" type="ORF">PPENT_87.1.T0370064</name>
</gene>
<feature type="domain" description="Protein kinase" evidence="8">
    <location>
        <begin position="285"/>
        <end position="554"/>
    </location>
</feature>
<dbReference type="PANTHER" id="PTHR22974">
    <property type="entry name" value="MIXED LINEAGE PROTEIN KINASE"/>
    <property type="match status" value="1"/>
</dbReference>
<dbReference type="InterPro" id="IPR017441">
    <property type="entry name" value="Protein_kinase_ATP_BS"/>
</dbReference>
<dbReference type="GO" id="GO:0007059">
    <property type="term" value="P:chromosome segregation"/>
    <property type="evidence" value="ECO:0007669"/>
    <property type="project" value="TreeGrafter"/>
</dbReference>
<dbReference type="EMBL" id="CAJJDO010000037">
    <property type="protein sequence ID" value="CAD8161859.1"/>
    <property type="molecule type" value="Genomic_DNA"/>
</dbReference>
<evidence type="ECO:0000256" key="1">
    <source>
        <dbReference type="ARBA" id="ARBA00022527"/>
    </source>
</evidence>
<dbReference type="PANTHER" id="PTHR22974:SF23">
    <property type="entry name" value="TOUSLED-LIKE KINASE, ISOFORM G"/>
    <property type="match status" value="1"/>
</dbReference>
<proteinExistence type="predicted"/>
<dbReference type="AlphaFoldDB" id="A0A8S1UDP5"/>
<sequence>MQINQLPSNCKDRLADLEARILKKPKVEILEAFQRGDSFEVFSSQKERKLPTKQLSLQGTPRKSSSDQTLFRQLQITQFTKNMQRNKNYNNNNFDLNVDELQNAEQTLKEKLNAIAIQDIRIKELEARVTELNQELQEQKEQQFKSENALKQFVIEVDQFERMQLIMEIERNKEKLGEYSYQREKTQIQEVWVDGKEIKQIKEKVKLIENQKEEIENKKKQFQFQSSSQYLKYVLLSKEQQLLQEQLSRLENERQIFIKQLRRQYDEEHARFKKINEYRTIGERYVLLQLLGRGGFSEVYKGYDLKELKYVACKIHQLNPEWSVNSKSNYVKHATREYKVHRELLHPNIVKLYDSVEIDMNTFCTVLEYCDGCDLSIYIKRYKQFQEKEAKLIIQQILNAIKYIHQSNIIHYDIKPQNILFHQNEIKLSDFGLCKVVDNDKSKMELTSQGVGTYWYLPPECFYTGDQPPNISNKVDIWSLGVIFYEMLYGMKPFGQGYSQETILKEKIILKSECVNFPTKPMISNECKDFIKGCLNYSQAERFDVVQACNHQYMQQRK</sequence>
<keyword evidence="5 6" id="KW-0067">ATP-binding</keyword>
<organism evidence="9 10">
    <name type="scientific">Paramecium pentaurelia</name>
    <dbReference type="NCBI Taxonomy" id="43138"/>
    <lineage>
        <taxon>Eukaryota</taxon>
        <taxon>Sar</taxon>
        <taxon>Alveolata</taxon>
        <taxon>Ciliophora</taxon>
        <taxon>Intramacronucleata</taxon>
        <taxon>Oligohymenophorea</taxon>
        <taxon>Peniculida</taxon>
        <taxon>Parameciidae</taxon>
        <taxon>Paramecium</taxon>
    </lineage>
</organism>
<protein>
    <recommendedName>
        <fullName evidence="8">Protein kinase domain-containing protein</fullName>
    </recommendedName>
</protein>
<evidence type="ECO:0000313" key="9">
    <source>
        <dbReference type="EMBL" id="CAD8161859.1"/>
    </source>
</evidence>
<keyword evidence="3 6" id="KW-0547">Nucleotide-binding</keyword>
<dbReference type="GO" id="GO:0035556">
    <property type="term" value="P:intracellular signal transduction"/>
    <property type="evidence" value="ECO:0007669"/>
    <property type="project" value="TreeGrafter"/>
</dbReference>
<keyword evidence="1" id="KW-0723">Serine/threonine-protein kinase</keyword>
<dbReference type="Proteomes" id="UP000689195">
    <property type="component" value="Unassembled WGS sequence"/>
</dbReference>
<dbReference type="FunFam" id="1.10.510.10:FF:000698">
    <property type="entry name" value="Serine/threonine-protein kinase tousled-like 1"/>
    <property type="match status" value="1"/>
</dbReference>
<keyword evidence="4" id="KW-0418">Kinase</keyword>
<dbReference type="PROSITE" id="PS50011">
    <property type="entry name" value="PROTEIN_KINASE_DOM"/>
    <property type="match status" value="1"/>
</dbReference>
<dbReference type="OrthoDB" id="346907at2759"/>
<evidence type="ECO:0000256" key="3">
    <source>
        <dbReference type="ARBA" id="ARBA00022741"/>
    </source>
</evidence>